<dbReference type="PANTHER" id="PTHR43745:SF2">
    <property type="entry name" value="NITROREDUCTASE MJ1384-RELATED"/>
    <property type="match status" value="1"/>
</dbReference>
<accession>A0ABY9L2M2</accession>
<name>A0ABY9L2M2_9LACO</name>
<dbReference type="Pfam" id="PF00881">
    <property type="entry name" value="Nitroreductase"/>
    <property type="match status" value="1"/>
</dbReference>
<dbReference type="SUPFAM" id="SSF55469">
    <property type="entry name" value="FMN-dependent nitroreductase-like"/>
    <property type="match status" value="1"/>
</dbReference>
<dbReference type="InterPro" id="IPR029479">
    <property type="entry name" value="Nitroreductase"/>
</dbReference>
<proteinExistence type="predicted"/>
<reference evidence="2 3" key="1">
    <citation type="submission" date="2023-08" db="EMBL/GenBank/DDBJ databases">
        <authorList>
            <person name="Buchebner-Jance M."/>
        </authorList>
    </citation>
    <scope>NUCLEOTIDE SEQUENCE [LARGE SCALE GENOMIC DNA]</scope>
    <source>
        <strain evidence="2 3">NCIMB 15471</strain>
    </source>
</reference>
<dbReference type="CDD" id="cd02142">
    <property type="entry name" value="McbC_SagB-like_oxidoreductase"/>
    <property type="match status" value="1"/>
</dbReference>
<dbReference type="InterPro" id="IPR000415">
    <property type="entry name" value="Nitroreductase-like"/>
</dbReference>
<dbReference type="InterPro" id="IPR020051">
    <property type="entry name" value="SagB-type_dehydrogenase"/>
</dbReference>
<feature type="domain" description="Nitroreductase" evidence="1">
    <location>
        <begin position="93"/>
        <end position="278"/>
    </location>
</feature>
<evidence type="ECO:0000313" key="3">
    <source>
        <dbReference type="Proteomes" id="UP001233112"/>
    </source>
</evidence>
<evidence type="ECO:0000313" key="2">
    <source>
        <dbReference type="EMBL" id="WLV78007.1"/>
    </source>
</evidence>
<organism evidence="2 3">
    <name type="scientific">Lacticaseibacillus parahuelsenbergensis</name>
    <dbReference type="NCBI Taxonomy" id="3068305"/>
    <lineage>
        <taxon>Bacteria</taxon>
        <taxon>Bacillati</taxon>
        <taxon>Bacillota</taxon>
        <taxon>Bacilli</taxon>
        <taxon>Lactobacillales</taxon>
        <taxon>Lactobacillaceae</taxon>
        <taxon>Lacticaseibacillus</taxon>
    </lineage>
</organism>
<dbReference type="EMBL" id="CP132482">
    <property type="protein sequence ID" value="WLV78007.1"/>
    <property type="molecule type" value="Genomic_DNA"/>
</dbReference>
<dbReference type="PANTHER" id="PTHR43745">
    <property type="entry name" value="NITROREDUCTASE MJ1384-RELATED"/>
    <property type="match status" value="1"/>
</dbReference>
<sequence length="282" mass="32309">MDENKIAGVRRNQYSDKIREVSDVLKNCTDAEIVSILHEVIDDTPFKTRNYTEYSHDEYYIVHNKREVIQNSIKEYPLSTSSIKSARPLIDSITGRKSLRDYAYDSVSFDQFSEIIHYSFGVKSVGRGAYDQREFPFKFCNSQGGLNYLDLYIVVSNVEGLPQGLYYFDFINDQVCLVQAGNMRTVLKDIHFANEFVAYGAFTCFVVADLSRVMPKYYKRAYRMAHVDAGILVAYLELIAESIDIHSCTVAGYLEHKLDDLLNLTVNDYPVVSITFGKQYAE</sequence>
<protein>
    <submittedName>
        <fullName evidence="2">SagB family peptide dehydrogenase</fullName>
    </submittedName>
</protein>
<dbReference type="RefSeq" id="WP_225362703.1">
    <property type="nucleotide sequence ID" value="NZ_CP132482.1"/>
</dbReference>
<gene>
    <name evidence="2" type="ORF">LACPH_002791</name>
</gene>
<dbReference type="Gene3D" id="3.40.109.10">
    <property type="entry name" value="NADH Oxidase"/>
    <property type="match status" value="1"/>
</dbReference>
<dbReference type="Proteomes" id="UP001233112">
    <property type="component" value="Chromosome"/>
</dbReference>
<dbReference type="InterPro" id="IPR052544">
    <property type="entry name" value="Bacteriocin_Proc_Enz"/>
</dbReference>
<keyword evidence="3" id="KW-1185">Reference proteome</keyword>
<dbReference type="NCBIfam" id="TIGR03605">
    <property type="entry name" value="antibiot_sagB"/>
    <property type="match status" value="1"/>
</dbReference>
<evidence type="ECO:0000259" key="1">
    <source>
        <dbReference type="Pfam" id="PF00881"/>
    </source>
</evidence>